<comment type="caution">
    <text evidence="3">The sequence shown here is derived from an EMBL/GenBank/DDBJ whole genome shotgun (WGS) entry which is preliminary data.</text>
</comment>
<gene>
    <name evidence="3" type="ORF">EG799_09395</name>
</gene>
<dbReference type="EMBL" id="RPFZ01000001">
    <property type="protein sequence ID" value="RPF71808.1"/>
    <property type="molecule type" value="Genomic_DNA"/>
</dbReference>
<dbReference type="PROSITE" id="PS51257">
    <property type="entry name" value="PROKAR_LIPOPROTEIN"/>
    <property type="match status" value="1"/>
</dbReference>
<dbReference type="Proteomes" id="UP000275232">
    <property type="component" value="Unassembled WGS sequence"/>
</dbReference>
<feature type="signal peptide" evidence="1">
    <location>
        <begin position="1"/>
        <end position="24"/>
    </location>
</feature>
<accession>A0A3N5DAS3</accession>
<reference evidence="3 4" key="1">
    <citation type="submission" date="2018-11" db="EMBL/GenBank/DDBJ databases">
        <title>Erythrobacter spongiae sp. nov., isolated from a marine sponge.</title>
        <authorList>
            <person name="Zhuang L."/>
            <person name="Luo L."/>
        </authorList>
    </citation>
    <scope>NUCLEOTIDE SEQUENCE [LARGE SCALE GENOMIC DNA]</scope>
    <source>
        <strain evidence="3 4">HN-E23</strain>
    </source>
</reference>
<organism evidence="3 4">
    <name type="scientific">Aurantiacibacter spongiae</name>
    <dbReference type="NCBI Taxonomy" id="2488860"/>
    <lineage>
        <taxon>Bacteria</taxon>
        <taxon>Pseudomonadati</taxon>
        <taxon>Pseudomonadota</taxon>
        <taxon>Alphaproteobacteria</taxon>
        <taxon>Sphingomonadales</taxon>
        <taxon>Erythrobacteraceae</taxon>
        <taxon>Aurantiacibacter</taxon>
    </lineage>
</organism>
<evidence type="ECO:0000313" key="4">
    <source>
        <dbReference type="Proteomes" id="UP000275232"/>
    </source>
</evidence>
<protein>
    <submittedName>
        <fullName evidence="3">DUF4136 domain-containing protein</fullName>
    </submittedName>
</protein>
<dbReference type="InterPro" id="IPR025411">
    <property type="entry name" value="DUF4136"/>
</dbReference>
<feature type="chain" id="PRO_5018270115" evidence="1">
    <location>
        <begin position="25"/>
        <end position="197"/>
    </location>
</feature>
<sequence length="197" mass="20456">MRRSALTALVVPLLAAGCAAPAYVSPVEVTRFVGPSPAYLGQGTIELVAGPGEAADSLEYSVYRDAVRRELEMLGYRVVAQNAQQVASVQFEDYVGDEIRRRGPVNVGVGGSTGSYGSGVGVGVGLDLTPRPAERILREISVAIRPAGGGTNLWEGRASMTATVNSDMADDRAAAARIADALFAGFPGNSGETIEVE</sequence>
<evidence type="ECO:0000313" key="3">
    <source>
        <dbReference type="EMBL" id="RPF71808.1"/>
    </source>
</evidence>
<dbReference type="OrthoDB" id="7428103at2"/>
<name>A0A3N5DAS3_9SPHN</name>
<keyword evidence="1" id="KW-0732">Signal</keyword>
<keyword evidence="4" id="KW-1185">Reference proteome</keyword>
<dbReference type="RefSeq" id="WP_123880594.1">
    <property type="nucleotide sequence ID" value="NZ_RPFZ01000001.1"/>
</dbReference>
<feature type="domain" description="DUF4136" evidence="2">
    <location>
        <begin position="54"/>
        <end position="188"/>
    </location>
</feature>
<dbReference type="AlphaFoldDB" id="A0A3N5DAS3"/>
<evidence type="ECO:0000256" key="1">
    <source>
        <dbReference type="SAM" id="SignalP"/>
    </source>
</evidence>
<dbReference type="Pfam" id="PF13590">
    <property type="entry name" value="DUF4136"/>
    <property type="match status" value="1"/>
</dbReference>
<evidence type="ECO:0000259" key="2">
    <source>
        <dbReference type="Pfam" id="PF13590"/>
    </source>
</evidence>
<proteinExistence type="predicted"/>